<name>A0A8B8BMX5_CRAVI</name>
<gene>
    <name evidence="4" type="primary">LOC111111824</name>
</gene>
<protein>
    <submittedName>
        <fullName evidence="4">Ovomucoid-like</fullName>
    </submittedName>
</protein>
<dbReference type="InterPro" id="IPR036058">
    <property type="entry name" value="Kazal_dom_sf"/>
</dbReference>
<dbReference type="KEGG" id="cvn:111111824"/>
<keyword evidence="3" id="KW-1185">Reference proteome</keyword>
<organism evidence="3 4">
    <name type="scientific">Crassostrea virginica</name>
    <name type="common">Eastern oyster</name>
    <dbReference type="NCBI Taxonomy" id="6565"/>
    <lineage>
        <taxon>Eukaryota</taxon>
        <taxon>Metazoa</taxon>
        <taxon>Spiralia</taxon>
        <taxon>Lophotrochozoa</taxon>
        <taxon>Mollusca</taxon>
        <taxon>Bivalvia</taxon>
        <taxon>Autobranchia</taxon>
        <taxon>Pteriomorphia</taxon>
        <taxon>Ostreida</taxon>
        <taxon>Ostreoidea</taxon>
        <taxon>Ostreidae</taxon>
        <taxon>Crassostrea</taxon>
    </lineage>
</organism>
<dbReference type="PROSITE" id="PS51465">
    <property type="entry name" value="KAZAL_2"/>
    <property type="match status" value="1"/>
</dbReference>
<dbReference type="RefSeq" id="XP_022304697.1">
    <property type="nucleotide sequence ID" value="XM_022448989.1"/>
</dbReference>
<dbReference type="AlphaFoldDB" id="A0A8B8BMX5"/>
<reference evidence="3" key="1">
    <citation type="submission" date="2024-06" db="UniProtKB">
        <authorList>
            <consortium name="RefSeq"/>
        </authorList>
    </citation>
    <scope>NUCLEOTIDE SEQUENCE [LARGE SCALE GENOMIC DNA]</scope>
</reference>
<dbReference type="SMART" id="SM00280">
    <property type="entry name" value="KAZAL"/>
    <property type="match status" value="1"/>
</dbReference>
<feature type="domain" description="Kazal-like" evidence="2">
    <location>
        <begin position="20"/>
        <end position="76"/>
    </location>
</feature>
<sequence>MKAILALILVVVAVQCEKPPQGTDLCNHVLAQDCSTFETEVVCGSDGVTYHNSCEFAKAECGGHGHSLTAVHAGPC</sequence>
<evidence type="ECO:0000259" key="2">
    <source>
        <dbReference type="PROSITE" id="PS51465"/>
    </source>
</evidence>
<feature type="chain" id="PRO_5034662840" evidence="1">
    <location>
        <begin position="17"/>
        <end position="76"/>
    </location>
</feature>
<dbReference type="Proteomes" id="UP000694844">
    <property type="component" value="Chromosome 1"/>
</dbReference>
<dbReference type="CDD" id="cd00104">
    <property type="entry name" value="KAZAL_FS"/>
    <property type="match status" value="1"/>
</dbReference>
<dbReference type="GeneID" id="111111824"/>
<dbReference type="SUPFAM" id="SSF100895">
    <property type="entry name" value="Kazal-type serine protease inhibitors"/>
    <property type="match status" value="1"/>
</dbReference>
<keyword evidence="1" id="KW-0732">Signal</keyword>
<evidence type="ECO:0000313" key="4">
    <source>
        <dbReference type="RefSeq" id="XP_022304697.1"/>
    </source>
</evidence>
<evidence type="ECO:0000313" key="3">
    <source>
        <dbReference type="Proteomes" id="UP000694844"/>
    </source>
</evidence>
<dbReference type="OrthoDB" id="328123at2759"/>
<feature type="signal peptide" evidence="1">
    <location>
        <begin position="1"/>
        <end position="16"/>
    </location>
</feature>
<dbReference type="Pfam" id="PF07648">
    <property type="entry name" value="Kazal_2"/>
    <property type="match status" value="1"/>
</dbReference>
<dbReference type="InterPro" id="IPR002350">
    <property type="entry name" value="Kazal_dom"/>
</dbReference>
<proteinExistence type="predicted"/>
<evidence type="ECO:0000256" key="1">
    <source>
        <dbReference type="SAM" id="SignalP"/>
    </source>
</evidence>
<dbReference type="Gene3D" id="3.30.60.30">
    <property type="match status" value="1"/>
</dbReference>
<accession>A0A8B8BMX5</accession>
<reference evidence="4" key="2">
    <citation type="submission" date="2025-08" db="UniProtKB">
        <authorList>
            <consortium name="RefSeq"/>
        </authorList>
    </citation>
    <scope>IDENTIFICATION</scope>
    <source>
        <tissue evidence="4">Whole sample</tissue>
    </source>
</reference>